<dbReference type="GO" id="GO:0015074">
    <property type="term" value="P:DNA integration"/>
    <property type="evidence" value="ECO:0007669"/>
    <property type="project" value="InterPro"/>
</dbReference>
<organism evidence="2 3">
    <name type="scientific">Bosea thiooxidans</name>
    <dbReference type="NCBI Taxonomy" id="53254"/>
    <lineage>
        <taxon>Bacteria</taxon>
        <taxon>Pseudomonadati</taxon>
        <taxon>Pseudomonadota</taxon>
        <taxon>Alphaproteobacteria</taxon>
        <taxon>Hyphomicrobiales</taxon>
        <taxon>Boseaceae</taxon>
        <taxon>Bosea</taxon>
    </lineage>
</organism>
<comment type="caution">
    <text evidence="2">The sequence shown here is derived from an EMBL/GenBank/DDBJ whole genome shotgun (WGS) entry which is preliminary data.</text>
</comment>
<dbReference type="GO" id="GO:0003677">
    <property type="term" value="F:DNA binding"/>
    <property type="evidence" value="ECO:0007669"/>
    <property type="project" value="InterPro"/>
</dbReference>
<proteinExistence type="predicted"/>
<dbReference type="EMBL" id="LMAR01000036">
    <property type="protein sequence ID" value="KQK30445.1"/>
    <property type="molecule type" value="Genomic_DNA"/>
</dbReference>
<keyword evidence="1" id="KW-0233">DNA recombination</keyword>
<accession>A0A0Q3I6I0</accession>
<evidence type="ECO:0000256" key="1">
    <source>
        <dbReference type="ARBA" id="ARBA00023172"/>
    </source>
</evidence>
<dbReference type="GO" id="GO:0006310">
    <property type="term" value="P:DNA recombination"/>
    <property type="evidence" value="ECO:0007669"/>
    <property type="project" value="UniProtKB-KW"/>
</dbReference>
<evidence type="ECO:0008006" key="4">
    <source>
        <dbReference type="Google" id="ProtNLM"/>
    </source>
</evidence>
<evidence type="ECO:0000313" key="2">
    <source>
        <dbReference type="EMBL" id="KQK30445.1"/>
    </source>
</evidence>
<dbReference type="Gene3D" id="1.10.443.10">
    <property type="entry name" value="Intergrase catalytic core"/>
    <property type="match status" value="1"/>
</dbReference>
<protein>
    <recommendedName>
        <fullName evidence="4">Tyr recombinase domain-containing protein</fullName>
    </recommendedName>
</protein>
<reference evidence="2 3" key="1">
    <citation type="submission" date="2015-10" db="EMBL/GenBank/DDBJ databases">
        <title>Draft genome of Bosea thiooxidans.</title>
        <authorList>
            <person name="Wang X."/>
        </authorList>
    </citation>
    <scope>NUCLEOTIDE SEQUENCE [LARGE SCALE GENOMIC DNA]</scope>
    <source>
        <strain evidence="2 3">CGMCC 9174</strain>
    </source>
</reference>
<sequence>MIDTSEAYRRRDRKLRRAAAKALGQDRLSDSDYVGWLIDVKRREISGSSWRQYRCAAAYVLEQTGEAERLRFAERLRSARPIAAADRKALLPRTSAKKAKHLPLGDVERLIVVTIASRSPLRDVLIAYLQAATLTGLRPCEWPSVEVRQAGDEVVLTVENAKANDVRAHSLKRTLIYRGLTPRLLRALNTWIAAVREAGADYPSLQKRLGDALYAQGKSAFPRRKKRPTLYTPRHQFAANAKARYASGSDRANGLAIVAALLGHSTDATASHHYARPLLGKGRTYPIPSAAPDEVRLVRTVFAAKFAKFEQAKATALDRRSIGLR</sequence>
<keyword evidence="3" id="KW-1185">Reference proteome</keyword>
<name>A0A0Q3I6I0_9HYPH</name>
<evidence type="ECO:0000313" key="3">
    <source>
        <dbReference type="Proteomes" id="UP000051562"/>
    </source>
</evidence>
<dbReference type="InterPro" id="IPR011010">
    <property type="entry name" value="DNA_brk_join_enz"/>
</dbReference>
<dbReference type="AlphaFoldDB" id="A0A0Q3I6I0"/>
<dbReference type="InterPro" id="IPR013762">
    <property type="entry name" value="Integrase-like_cat_sf"/>
</dbReference>
<dbReference type="SUPFAM" id="SSF56349">
    <property type="entry name" value="DNA breaking-rejoining enzymes"/>
    <property type="match status" value="1"/>
</dbReference>
<dbReference type="Proteomes" id="UP000051562">
    <property type="component" value="Unassembled WGS sequence"/>
</dbReference>
<gene>
    <name evidence="2" type="ORF">ARD30_13550</name>
</gene>